<comment type="subcellular location">
    <subcellularLocation>
        <location evidence="1">Membrane</location>
    </subcellularLocation>
</comment>
<dbReference type="Pfam" id="PF04884">
    <property type="entry name" value="UVB_sens_prot"/>
    <property type="match status" value="1"/>
</dbReference>
<evidence type="ECO:0000256" key="4">
    <source>
        <dbReference type="ARBA" id="ARBA00022989"/>
    </source>
</evidence>
<evidence type="ECO:0000259" key="7">
    <source>
        <dbReference type="Pfam" id="PF04884"/>
    </source>
</evidence>
<proteinExistence type="inferred from homology"/>
<evidence type="ECO:0000256" key="1">
    <source>
        <dbReference type="ARBA" id="ARBA00004370"/>
    </source>
</evidence>
<keyword evidence="4 6" id="KW-1133">Transmembrane helix</keyword>
<evidence type="ECO:0000313" key="9">
    <source>
        <dbReference type="Proteomes" id="UP000281553"/>
    </source>
</evidence>
<evidence type="ECO:0000256" key="6">
    <source>
        <dbReference type="SAM" id="Phobius"/>
    </source>
</evidence>
<keyword evidence="3 6" id="KW-0812">Transmembrane</keyword>
<gene>
    <name evidence="8" type="ORF">DILT_LOCUS14815</name>
</gene>
<evidence type="ECO:0000256" key="5">
    <source>
        <dbReference type="ARBA" id="ARBA00023136"/>
    </source>
</evidence>
<dbReference type="OrthoDB" id="364779at2759"/>
<reference evidence="8 9" key="1">
    <citation type="submission" date="2018-11" db="EMBL/GenBank/DDBJ databases">
        <authorList>
            <consortium name="Pathogen Informatics"/>
        </authorList>
    </citation>
    <scope>NUCLEOTIDE SEQUENCE [LARGE SCALE GENOMIC DNA]</scope>
</reference>
<keyword evidence="5 6" id="KW-0472">Membrane</keyword>
<dbReference type="EMBL" id="UYRU01075975">
    <property type="protein sequence ID" value="VDN26476.1"/>
    <property type="molecule type" value="Genomic_DNA"/>
</dbReference>
<name>A0A3P7Q762_DIBLA</name>
<evidence type="ECO:0000256" key="2">
    <source>
        <dbReference type="ARBA" id="ARBA00007558"/>
    </source>
</evidence>
<feature type="domain" description="Protein root UVB sensitive/RUS" evidence="7">
    <location>
        <begin position="2"/>
        <end position="103"/>
    </location>
</feature>
<protein>
    <recommendedName>
        <fullName evidence="7">Protein root UVB sensitive/RUS domain-containing protein</fullName>
    </recommendedName>
</protein>
<evidence type="ECO:0000313" key="8">
    <source>
        <dbReference type="EMBL" id="VDN26476.1"/>
    </source>
</evidence>
<dbReference type="InterPro" id="IPR006968">
    <property type="entry name" value="RUS_fam"/>
</dbReference>
<dbReference type="PANTHER" id="PTHR12770:SF31">
    <property type="entry name" value="RUS FAMILY MEMBER 1"/>
    <property type="match status" value="1"/>
</dbReference>
<accession>A0A3P7Q762</accession>
<sequence length="154" mass="17281">MHSLVGLAGGATRAAVTQHQALQNNMADVAAKDASQETLSNFLALLLNFILVYLVTGNWLLIWLTFWILTPLHLYANWRAVRCLQFRTLNKARFHIVTQDWLTRMSTGQHIDKPLPSVQEVNHLERIVSIPFVTSYGFSVRLGCSFTSLSRAAG</sequence>
<keyword evidence="9" id="KW-1185">Reference proteome</keyword>
<comment type="similarity">
    <text evidence="2">Belongs to the RUS1 family.</text>
</comment>
<feature type="transmembrane region" description="Helical" evidence="6">
    <location>
        <begin position="41"/>
        <end position="69"/>
    </location>
</feature>
<dbReference type="InterPro" id="IPR054549">
    <property type="entry name" value="UVB_sens_RUS_dom"/>
</dbReference>
<organism evidence="8 9">
    <name type="scientific">Dibothriocephalus latus</name>
    <name type="common">Fish tapeworm</name>
    <name type="synonym">Diphyllobothrium latum</name>
    <dbReference type="NCBI Taxonomy" id="60516"/>
    <lineage>
        <taxon>Eukaryota</taxon>
        <taxon>Metazoa</taxon>
        <taxon>Spiralia</taxon>
        <taxon>Lophotrochozoa</taxon>
        <taxon>Platyhelminthes</taxon>
        <taxon>Cestoda</taxon>
        <taxon>Eucestoda</taxon>
        <taxon>Diphyllobothriidea</taxon>
        <taxon>Diphyllobothriidae</taxon>
        <taxon>Dibothriocephalus</taxon>
    </lineage>
</organism>
<dbReference type="Proteomes" id="UP000281553">
    <property type="component" value="Unassembled WGS sequence"/>
</dbReference>
<dbReference type="AlphaFoldDB" id="A0A3P7Q762"/>
<dbReference type="PANTHER" id="PTHR12770">
    <property type="entry name" value="RUS1 FAMILY PROTEIN C16ORF58"/>
    <property type="match status" value="1"/>
</dbReference>
<evidence type="ECO:0000256" key="3">
    <source>
        <dbReference type="ARBA" id="ARBA00022692"/>
    </source>
</evidence>
<dbReference type="GO" id="GO:0016020">
    <property type="term" value="C:membrane"/>
    <property type="evidence" value="ECO:0007669"/>
    <property type="project" value="UniProtKB-SubCell"/>
</dbReference>